<dbReference type="EMBL" id="VFRP01000002">
    <property type="protein sequence ID" value="TPE53072.1"/>
    <property type="molecule type" value="Genomic_DNA"/>
</dbReference>
<feature type="region of interest" description="Disordered" evidence="2">
    <location>
        <begin position="1"/>
        <end position="68"/>
    </location>
</feature>
<accession>A0A501WWH3</accession>
<proteinExistence type="predicted"/>
<organism evidence="3 4">
    <name type="scientific">Amaricoccus solimangrovi</name>
    <dbReference type="NCBI Taxonomy" id="2589815"/>
    <lineage>
        <taxon>Bacteria</taxon>
        <taxon>Pseudomonadati</taxon>
        <taxon>Pseudomonadota</taxon>
        <taxon>Alphaproteobacteria</taxon>
        <taxon>Rhodobacterales</taxon>
        <taxon>Paracoccaceae</taxon>
        <taxon>Amaricoccus</taxon>
    </lineage>
</organism>
<sequence>MSNEQEQQDETAGFVVEDGSLPDQQQPAEAPEAEKPAAEAAEGGEAEAKGDDGAKADDEEGRLPEWVRKRLAREKRKVSDAARERDEFAEKYETAKGMIEQLRRQRNGGLDPNDFETVAEYQAAKKAMDEGERKLSARPNADLAEAIADLREAADSVDGKLWQRLAEIPAEEAFLGEQMVMAMADLDEAAPAAMRAWLDLTPEDREDVANMPPRARRRALRALAAEAPKPKKAEPEPEAKAEPERDASGKFVKRQSSAPAPIDPVRGTGTGEVPLDKASYADFEARRNAEDKRRGLSMW</sequence>
<dbReference type="Proteomes" id="UP000319255">
    <property type="component" value="Unassembled WGS sequence"/>
</dbReference>
<feature type="coiled-coil region" evidence="1">
    <location>
        <begin position="71"/>
        <end position="105"/>
    </location>
</feature>
<evidence type="ECO:0000313" key="3">
    <source>
        <dbReference type="EMBL" id="TPE53072.1"/>
    </source>
</evidence>
<evidence type="ECO:0000256" key="1">
    <source>
        <dbReference type="SAM" id="Coils"/>
    </source>
</evidence>
<feature type="compositionally biased region" description="Basic and acidic residues" evidence="2">
    <location>
        <begin position="283"/>
        <end position="299"/>
    </location>
</feature>
<name>A0A501WWH3_9RHOB</name>
<dbReference type="AlphaFoldDB" id="A0A501WWH3"/>
<protein>
    <submittedName>
        <fullName evidence="3">Uncharacterized protein</fullName>
    </submittedName>
</protein>
<gene>
    <name evidence="3" type="ORF">FJM51_03345</name>
</gene>
<feature type="region of interest" description="Disordered" evidence="2">
    <location>
        <begin position="202"/>
        <end position="299"/>
    </location>
</feature>
<comment type="caution">
    <text evidence="3">The sequence shown here is derived from an EMBL/GenBank/DDBJ whole genome shotgun (WGS) entry which is preliminary data.</text>
</comment>
<feature type="compositionally biased region" description="Basic and acidic residues" evidence="2">
    <location>
        <begin position="46"/>
        <end position="68"/>
    </location>
</feature>
<keyword evidence="4" id="KW-1185">Reference proteome</keyword>
<feature type="compositionally biased region" description="Basic and acidic residues" evidence="2">
    <location>
        <begin position="228"/>
        <end position="248"/>
    </location>
</feature>
<reference evidence="3 4" key="1">
    <citation type="submission" date="2019-06" db="EMBL/GenBank/DDBJ databases">
        <title>A novel bacterium of genus Amaricoccus, isolated from marine sediment.</title>
        <authorList>
            <person name="Huang H."/>
            <person name="Mo K."/>
            <person name="Hu Y."/>
        </authorList>
    </citation>
    <scope>NUCLEOTIDE SEQUENCE [LARGE SCALE GENOMIC DNA]</scope>
    <source>
        <strain evidence="3 4">HB172011</strain>
    </source>
</reference>
<evidence type="ECO:0000313" key="4">
    <source>
        <dbReference type="Proteomes" id="UP000319255"/>
    </source>
</evidence>
<keyword evidence="1" id="KW-0175">Coiled coil</keyword>
<evidence type="ECO:0000256" key="2">
    <source>
        <dbReference type="SAM" id="MobiDB-lite"/>
    </source>
</evidence>
<dbReference type="RefSeq" id="WP_140452693.1">
    <property type="nucleotide sequence ID" value="NZ_VFRP01000002.1"/>
</dbReference>